<accession>A0A0F9WNL2</accession>
<name>A0A0F9WNL2_9MICR</name>
<dbReference type="EMBL" id="JPQZ01000058">
    <property type="protein sequence ID" value="KKO74583.1"/>
    <property type="molecule type" value="Genomic_DNA"/>
</dbReference>
<reference evidence="1 2" key="1">
    <citation type="journal article" date="2015" name="Environ. Microbiol.">
        <title>Genome analyses suggest the presence of polyploidy and recent human-driven expansions in eight global populations of the honeybee pathogen Nosema ceranae.</title>
        <authorList>
            <person name="Pelin A."/>
            <person name="Selman M."/>
            <person name="Aris-Brosou S."/>
            <person name="Farinelli L."/>
            <person name="Corradi N."/>
        </authorList>
    </citation>
    <scope>NUCLEOTIDE SEQUENCE [LARGE SCALE GENOMIC DNA]</scope>
    <source>
        <strain evidence="1 2">PA08 1199</strain>
    </source>
</reference>
<dbReference type="VEuPathDB" id="MicrosporidiaDB:AAJ76_580005541"/>
<protein>
    <submittedName>
        <fullName evidence="1">Uncharacterized protein</fullName>
    </submittedName>
</protein>
<evidence type="ECO:0000313" key="2">
    <source>
        <dbReference type="Proteomes" id="UP000034350"/>
    </source>
</evidence>
<dbReference type="GeneID" id="36320972"/>
<gene>
    <name evidence="1" type="ORF">AAJ76_580005541</name>
</gene>
<proteinExistence type="predicted"/>
<dbReference type="Proteomes" id="UP000034350">
    <property type="component" value="Unassembled WGS sequence"/>
</dbReference>
<dbReference type="RefSeq" id="XP_024330325.1">
    <property type="nucleotide sequence ID" value="XM_024476024.1"/>
</dbReference>
<evidence type="ECO:0000313" key="1">
    <source>
        <dbReference type="EMBL" id="KKO74583.1"/>
    </source>
</evidence>
<keyword evidence="2" id="KW-1185">Reference proteome</keyword>
<sequence>MPQGSCLVRRCINPRKDLTEDLTIGSMLPGRRLIRSCGWIRRYGPSNARDELSHPAQNARSFSSLLRLPRRVFRWSFLHKISEYDLQMLPQLWQLSYRPKDVMSTLHLLSTFTTLSRRLQRSLQYDFTDKYFVTIVVLTLYCYLADLNCWYLKPYPSSIGTRHNHCPNDASLLHTCEWEMSLHWALH</sequence>
<dbReference type="AlphaFoldDB" id="A0A0F9WNL2"/>
<organism evidence="1 2">
    <name type="scientific">Vairimorpha ceranae</name>
    <dbReference type="NCBI Taxonomy" id="40302"/>
    <lineage>
        <taxon>Eukaryota</taxon>
        <taxon>Fungi</taxon>
        <taxon>Fungi incertae sedis</taxon>
        <taxon>Microsporidia</taxon>
        <taxon>Nosematidae</taxon>
        <taxon>Vairimorpha</taxon>
    </lineage>
</organism>
<comment type="caution">
    <text evidence="1">The sequence shown here is derived from an EMBL/GenBank/DDBJ whole genome shotgun (WGS) entry which is preliminary data.</text>
</comment>